<dbReference type="PANTHER" id="PTHR33677">
    <property type="entry name" value="TRANSCRIPTIONAL REPRESSOR FRMR-RELATED"/>
    <property type="match status" value="1"/>
</dbReference>
<accession>A0A1G1VRM4</accession>
<sequence>MTNQVGKRLATIIGHLRGVQKMAQEGRYCIDVIKQIEAVEAALAKTKEVVLAGHLDNCVREAIRGKDEMTLRKVMKELLAVFKAENR</sequence>
<reference evidence="1 2" key="1">
    <citation type="journal article" date="2016" name="Nat. Commun.">
        <title>Thousands of microbial genomes shed light on interconnected biogeochemical processes in an aquifer system.</title>
        <authorList>
            <person name="Anantharaman K."/>
            <person name="Brown C.T."/>
            <person name="Hug L.A."/>
            <person name="Sharon I."/>
            <person name="Castelle C.J."/>
            <person name="Probst A.J."/>
            <person name="Thomas B.C."/>
            <person name="Singh A."/>
            <person name="Wilkins M.J."/>
            <person name="Karaoz U."/>
            <person name="Brodie E.L."/>
            <person name="Williams K.H."/>
            <person name="Hubbard S.S."/>
            <person name="Banfield J.F."/>
        </authorList>
    </citation>
    <scope>NUCLEOTIDE SEQUENCE [LARGE SCALE GENOMIC DNA]</scope>
</reference>
<dbReference type="EMBL" id="MHCH01000010">
    <property type="protein sequence ID" value="OGY18042.1"/>
    <property type="molecule type" value="Genomic_DNA"/>
</dbReference>
<dbReference type="STRING" id="1797589.A2784_05010"/>
<dbReference type="GO" id="GO:0046872">
    <property type="term" value="F:metal ion binding"/>
    <property type="evidence" value="ECO:0007669"/>
    <property type="project" value="InterPro"/>
</dbReference>
<dbReference type="GO" id="GO:0003677">
    <property type="term" value="F:DNA binding"/>
    <property type="evidence" value="ECO:0007669"/>
    <property type="project" value="InterPro"/>
</dbReference>
<name>A0A1G1VRM4_9BACT</name>
<dbReference type="Proteomes" id="UP000177324">
    <property type="component" value="Unassembled WGS sequence"/>
</dbReference>
<evidence type="ECO:0000313" key="2">
    <source>
        <dbReference type="Proteomes" id="UP000177324"/>
    </source>
</evidence>
<proteinExistence type="predicted"/>
<dbReference type="AlphaFoldDB" id="A0A1G1VRM4"/>
<gene>
    <name evidence="1" type="ORF">A2784_05010</name>
</gene>
<dbReference type="Pfam" id="PF02583">
    <property type="entry name" value="Trns_repr_metal"/>
    <property type="match status" value="1"/>
</dbReference>
<evidence type="ECO:0000313" key="1">
    <source>
        <dbReference type="EMBL" id="OGY18042.1"/>
    </source>
</evidence>
<evidence type="ECO:0008006" key="3">
    <source>
        <dbReference type="Google" id="ProtNLM"/>
    </source>
</evidence>
<organism evidence="1 2">
    <name type="scientific">Candidatus Chisholmbacteria bacterium RIFCSPHIGHO2_01_FULL_48_12</name>
    <dbReference type="NCBI Taxonomy" id="1797589"/>
    <lineage>
        <taxon>Bacteria</taxon>
        <taxon>Candidatus Chisholmiibacteriota</taxon>
    </lineage>
</organism>
<protein>
    <recommendedName>
        <fullName evidence="3">Transcriptional regulator</fullName>
    </recommendedName>
</protein>
<dbReference type="Gene3D" id="1.20.58.1000">
    <property type="entry name" value="Metal-sensitive repressor, helix protomer"/>
    <property type="match status" value="1"/>
</dbReference>
<dbReference type="InterPro" id="IPR038390">
    <property type="entry name" value="Metal_Tscrpt_repr_sf"/>
</dbReference>
<dbReference type="GO" id="GO:0045892">
    <property type="term" value="P:negative regulation of DNA-templated transcription"/>
    <property type="evidence" value="ECO:0007669"/>
    <property type="project" value="UniProtKB-ARBA"/>
</dbReference>
<comment type="caution">
    <text evidence="1">The sequence shown here is derived from an EMBL/GenBank/DDBJ whole genome shotgun (WGS) entry which is preliminary data.</text>
</comment>
<dbReference type="InterPro" id="IPR003735">
    <property type="entry name" value="Metal_Tscrpt_repr"/>
</dbReference>